<protein>
    <submittedName>
        <fullName evidence="2">Alpha-amylase family protein</fullName>
    </submittedName>
</protein>
<dbReference type="Proteomes" id="UP001241110">
    <property type="component" value="Unassembled WGS sequence"/>
</dbReference>
<dbReference type="Gene3D" id="3.20.20.80">
    <property type="entry name" value="Glycosidases"/>
    <property type="match status" value="1"/>
</dbReference>
<name>A0AAE3U7X0_9BACT</name>
<dbReference type="SMART" id="SM00642">
    <property type="entry name" value="Aamy"/>
    <property type="match status" value="1"/>
</dbReference>
<organism evidence="2 3">
    <name type="scientific">Xanthocytophaga flava</name>
    <dbReference type="NCBI Taxonomy" id="3048013"/>
    <lineage>
        <taxon>Bacteria</taxon>
        <taxon>Pseudomonadati</taxon>
        <taxon>Bacteroidota</taxon>
        <taxon>Cytophagia</taxon>
        <taxon>Cytophagales</taxon>
        <taxon>Rhodocytophagaceae</taxon>
        <taxon>Xanthocytophaga</taxon>
    </lineage>
</organism>
<dbReference type="EMBL" id="JASJOS010000002">
    <property type="protein sequence ID" value="MDJ1480049.1"/>
    <property type="molecule type" value="Genomic_DNA"/>
</dbReference>
<proteinExistence type="predicted"/>
<gene>
    <name evidence="2" type="ORF">QNI16_06090</name>
</gene>
<sequence length="601" mass="69438">MQNIPFRLGWLVLPLVLLQLFFSEPQTSTLSVRVTRPASVLHKNSSLSRADSSTKTWYKNSVIYTLDVEVFYDSDGDGVGDFRGLTQKLDYLKSLDVDAIWLAPFQPTPNKDDGYDISDFYGIDKRFGTFNDFSEFISEAKKRDIRILMDLVINHTSDEYSWFKASRKSKDSPYRDWYVWKSKQPANQNKGMVFPGVQKEIWTLDSLTNEYYLHRFYDFEPDLNAQNPEVVVEVEKIIKYWLKKGVAGFRLDAVPFYIEVPQTKGENFEHEYDKLVQMRNWVKEVRPDGVILGEANIEPKENMNYFGDKGQAMNMMFNFYVNQHLFYALASGEIKSLTKALEATKDIPQPVQWAQFLRNHDEVDLARLSNNQREKVYKEFGPDKNMQLYDRGIRRRIAPMLHNQKRLALAYSLLFSLPSTPVIRYGEEIGMGDDLTLKERESVRTPMQWINAPNAGFSNASKTVRPVISQGEYGYSHVNVKSQEKDPSSMLNWVRQLIHLRKSNPQIGQGDWKILDSGSPNVLVMQYQWNGSGLILIHNLDEDAQKVEIEAKDAGGDMLFDLISKRQNEANEKGLYQLDMPGYGYAWYRVGNESVLPNKQD</sequence>
<dbReference type="Pfam" id="PF00128">
    <property type="entry name" value="Alpha-amylase"/>
    <property type="match status" value="1"/>
</dbReference>
<evidence type="ECO:0000259" key="1">
    <source>
        <dbReference type="SMART" id="SM00642"/>
    </source>
</evidence>
<dbReference type="Pfam" id="PF22157">
    <property type="entry name" value="SupH-like_C"/>
    <property type="match status" value="1"/>
</dbReference>
<dbReference type="InterPro" id="IPR006047">
    <property type="entry name" value="GH13_cat_dom"/>
</dbReference>
<reference evidence="2" key="1">
    <citation type="submission" date="2023-05" db="EMBL/GenBank/DDBJ databases">
        <authorList>
            <person name="Zhang X."/>
        </authorList>
    </citation>
    <scope>NUCLEOTIDE SEQUENCE</scope>
    <source>
        <strain evidence="2">YF14B1</strain>
    </source>
</reference>
<dbReference type="CDD" id="cd11334">
    <property type="entry name" value="AmyAc_TreS"/>
    <property type="match status" value="1"/>
</dbReference>
<dbReference type="AlphaFoldDB" id="A0AAE3U7X0"/>
<dbReference type="SUPFAM" id="SSF51011">
    <property type="entry name" value="Glycosyl hydrolase domain"/>
    <property type="match status" value="1"/>
</dbReference>
<dbReference type="PANTHER" id="PTHR10357:SF219">
    <property type="entry name" value="MALTOSE ALPHA-D-GLUCOSYLTRANSFERASE"/>
    <property type="match status" value="1"/>
</dbReference>
<dbReference type="InterPro" id="IPR045857">
    <property type="entry name" value="O16G_dom_2"/>
</dbReference>
<dbReference type="InterPro" id="IPR054049">
    <property type="entry name" value="SupH-like_C"/>
</dbReference>
<dbReference type="SUPFAM" id="SSF51445">
    <property type="entry name" value="(Trans)glycosidases"/>
    <property type="match status" value="1"/>
</dbReference>
<dbReference type="GO" id="GO:0005975">
    <property type="term" value="P:carbohydrate metabolic process"/>
    <property type="evidence" value="ECO:0007669"/>
    <property type="project" value="InterPro"/>
</dbReference>
<dbReference type="Gene3D" id="3.90.400.10">
    <property type="entry name" value="Oligo-1,6-glucosidase, Domain 2"/>
    <property type="match status" value="1"/>
</dbReference>
<comment type="caution">
    <text evidence="2">The sequence shown here is derived from an EMBL/GenBank/DDBJ whole genome shotgun (WGS) entry which is preliminary data.</text>
</comment>
<dbReference type="Gene3D" id="2.60.40.1180">
    <property type="entry name" value="Golgi alpha-mannosidase II"/>
    <property type="match status" value="1"/>
</dbReference>
<dbReference type="InterPro" id="IPR017853">
    <property type="entry name" value="GH"/>
</dbReference>
<dbReference type="PANTHER" id="PTHR10357">
    <property type="entry name" value="ALPHA-AMYLASE FAMILY MEMBER"/>
    <property type="match status" value="1"/>
</dbReference>
<evidence type="ECO:0000313" key="2">
    <source>
        <dbReference type="EMBL" id="MDJ1480049.1"/>
    </source>
</evidence>
<dbReference type="RefSeq" id="WP_313976617.1">
    <property type="nucleotide sequence ID" value="NZ_JASJOS010000002.1"/>
</dbReference>
<feature type="domain" description="Glycosyl hydrolase family 13 catalytic" evidence="1">
    <location>
        <begin position="65"/>
        <end position="501"/>
    </location>
</feature>
<accession>A0AAE3U7X0</accession>
<dbReference type="InterPro" id="IPR013780">
    <property type="entry name" value="Glyco_hydro_b"/>
</dbReference>
<evidence type="ECO:0000313" key="3">
    <source>
        <dbReference type="Proteomes" id="UP001241110"/>
    </source>
</evidence>